<dbReference type="Proteomes" id="UP000002051">
    <property type="component" value="Unassembled WGS sequence"/>
</dbReference>
<accession>G7I7L9</accession>
<dbReference type="EnsemblPlants" id="AES59071">
    <property type="protein sequence ID" value="AES59071"/>
    <property type="gene ID" value="MTR_1g013670"/>
</dbReference>
<reference evidence="1 3" key="2">
    <citation type="journal article" date="2014" name="BMC Genomics">
        <title>An improved genome release (version Mt4.0) for the model legume Medicago truncatula.</title>
        <authorList>
            <person name="Tang H."/>
            <person name="Krishnakumar V."/>
            <person name="Bidwell S."/>
            <person name="Rosen B."/>
            <person name="Chan A."/>
            <person name="Zhou S."/>
            <person name="Gentzbittel L."/>
            <person name="Childs K.L."/>
            <person name="Yandell M."/>
            <person name="Gundlach H."/>
            <person name="Mayer K.F."/>
            <person name="Schwartz D.C."/>
            <person name="Town C.D."/>
        </authorList>
    </citation>
    <scope>GENOME REANNOTATION</scope>
    <source>
        <strain evidence="2 3">cv. Jemalong A17</strain>
    </source>
</reference>
<reference evidence="2" key="3">
    <citation type="submission" date="2015-04" db="UniProtKB">
        <authorList>
            <consortium name="EnsemblPlants"/>
        </authorList>
    </citation>
    <scope>IDENTIFICATION</scope>
    <source>
        <strain evidence="2">cv. Jemalong A17</strain>
    </source>
</reference>
<keyword evidence="3" id="KW-1185">Reference proteome</keyword>
<dbReference type="AlphaFoldDB" id="G7I7L9"/>
<name>G7I7L9_MEDTR</name>
<organism evidence="1 3">
    <name type="scientific">Medicago truncatula</name>
    <name type="common">Barrel medic</name>
    <name type="synonym">Medicago tribuloides</name>
    <dbReference type="NCBI Taxonomy" id="3880"/>
    <lineage>
        <taxon>Eukaryota</taxon>
        <taxon>Viridiplantae</taxon>
        <taxon>Streptophyta</taxon>
        <taxon>Embryophyta</taxon>
        <taxon>Tracheophyta</taxon>
        <taxon>Spermatophyta</taxon>
        <taxon>Magnoliopsida</taxon>
        <taxon>eudicotyledons</taxon>
        <taxon>Gunneridae</taxon>
        <taxon>Pentapetalae</taxon>
        <taxon>rosids</taxon>
        <taxon>fabids</taxon>
        <taxon>Fabales</taxon>
        <taxon>Fabaceae</taxon>
        <taxon>Papilionoideae</taxon>
        <taxon>50 kb inversion clade</taxon>
        <taxon>NPAAA clade</taxon>
        <taxon>Hologalegina</taxon>
        <taxon>IRL clade</taxon>
        <taxon>Trifolieae</taxon>
        <taxon>Medicago</taxon>
    </lineage>
</organism>
<reference evidence="1 3" key="1">
    <citation type="journal article" date="2011" name="Nature">
        <title>The Medicago genome provides insight into the evolution of rhizobial symbioses.</title>
        <authorList>
            <person name="Young N.D."/>
            <person name="Debelle F."/>
            <person name="Oldroyd G.E."/>
            <person name="Geurts R."/>
            <person name="Cannon S.B."/>
            <person name="Udvardi M.K."/>
            <person name="Benedito V.A."/>
            <person name="Mayer K.F."/>
            <person name="Gouzy J."/>
            <person name="Schoof H."/>
            <person name="Van de Peer Y."/>
            <person name="Proost S."/>
            <person name="Cook D.R."/>
            <person name="Meyers B.C."/>
            <person name="Spannagl M."/>
            <person name="Cheung F."/>
            <person name="De Mita S."/>
            <person name="Krishnakumar V."/>
            <person name="Gundlach H."/>
            <person name="Zhou S."/>
            <person name="Mudge J."/>
            <person name="Bharti A.K."/>
            <person name="Murray J.D."/>
            <person name="Naoumkina M.A."/>
            <person name="Rosen B."/>
            <person name="Silverstein K.A."/>
            <person name="Tang H."/>
            <person name="Rombauts S."/>
            <person name="Zhao P.X."/>
            <person name="Zhou P."/>
            <person name="Barbe V."/>
            <person name="Bardou P."/>
            <person name="Bechner M."/>
            <person name="Bellec A."/>
            <person name="Berger A."/>
            <person name="Berges H."/>
            <person name="Bidwell S."/>
            <person name="Bisseling T."/>
            <person name="Choisne N."/>
            <person name="Couloux A."/>
            <person name="Denny R."/>
            <person name="Deshpande S."/>
            <person name="Dai X."/>
            <person name="Doyle J.J."/>
            <person name="Dudez A.M."/>
            <person name="Farmer A.D."/>
            <person name="Fouteau S."/>
            <person name="Franken C."/>
            <person name="Gibelin C."/>
            <person name="Gish J."/>
            <person name="Goldstein S."/>
            <person name="Gonzalez A.J."/>
            <person name="Green P.J."/>
            <person name="Hallab A."/>
            <person name="Hartog M."/>
            <person name="Hua A."/>
            <person name="Humphray S.J."/>
            <person name="Jeong D.H."/>
            <person name="Jing Y."/>
            <person name="Jocker A."/>
            <person name="Kenton S.M."/>
            <person name="Kim D.J."/>
            <person name="Klee K."/>
            <person name="Lai H."/>
            <person name="Lang C."/>
            <person name="Lin S."/>
            <person name="Macmil S.L."/>
            <person name="Magdelenat G."/>
            <person name="Matthews L."/>
            <person name="McCorrison J."/>
            <person name="Monaghan E.L."/>
            <person name="Mun J.H."/>
            <person name="Najar F.Z."/>
            <person name="Nicholson C."/>
            <person name="Noirot C."/>
            <person name="O'Bleness M."/>
            <person name="Paule C.R."/>
            <person name="Poulain J."/>
            <person name="Prion F."/>
            <person name="Qin B."/>
            <person name="Qu C."/>
            <person name="Retzel E.F."/>
            <person name="Riddle C."/>
            <person name="Sallet E."/>
            <person name="Samain S."/>
            <person name="Samson N."/>
            <person name="Sanders I."/>
            <person name="Saurat O."/>
            <person name="Scarpelli C."/>
            <person name="Schiex T."/>
            <person name="Segurens B."/>
            <person name="Severin A.J."/>
            <person name="Sherrier D.J."/>
            <person name="Shi R."/>
            <person name="Sims S."/>
            <person name="Singer S.R."/>
            <person name="Sinharoy S."/>
            <person name="Sterck L."/>
            <person name="Viollet A."/>
            <person name="Wang B.B."/>
            <person name="Wang K."/>
            <person name="Wang M."/>
            <person name="Wang X."/>
            <person name="Warfsmann J."/>
            <person name="Weissenbach J."/>
            <person name="White D.D."/>
            <person name="White J.D."/>
            <person name="Wiley G.B."/>
            <person name="Wincker P."/>
            <person name="Xing Y."/>
            <person name="Yang L."/>
            <person name="Yao Z."/>
            <person name="Ying F."/>
            <person name="Zhai J."/>
            <person name="Zhou L."/>
            <person name="Zuber A."/>
            <person name="Denarie J."/>
            <person name="Dixon R.A."/>
            <person name="May G.D."/>
            <person name="Schwartz D.C."/>
            <person name="Rogers J."/>
            <person name="Quetier F."/>
            <person name="Town C.D."/>
            <person name="Roe B.A."/>
        </authorList>
    </citation>
    <scope>NUCLEOTIDE SEQUENCE [LARGE SCALE GENOMIC DNA]</scope>
    <source>
        <strain evidence="1">A17</strain>
        <strain evidence="2 3">cv. Jemalong A17</strain>
    </source>
</reference>
<dbReference type="PaxDb" id="3880-AES59071"/>
<protein>
    <submittedName>
        <fullName evidence="1 2">Uncharacterized protein</fullName>
    </submittedName>
</protein>
<sequence length="135" mass="14678">MTLKPPGSILNSITCNPYAFWITNEDTIESFSKEGVSALGSNGRVQEASTCKLLKRLSRTCSSPTKSLLGKTIHAAPCSISIILLKLQMVRIIASNLIAYANRCFGPRSVDLPSFLKELPENDDGASNMLFKVIT</sequence>
<evidence type="ECO:0000313" key="2">
    <source>
        <dbReference type="EnsemblPlants" id="AES59071"/>
    </source>
</evidence>
<evidence type="ECO:0000313" key="1">
    <source>
        <dbReference type="EMBL" id="AES59071.1"/>
    </source>
</evidence>
<dbReference type="HOGENOM" id="CLU_1888806_0_0_1"/>
<gene>
    <name evidence="1" type="ordered locus">MTR_1g013670</name>
</gene>
<evidence type="ECO:0000313" key="3">
    <source>
        <dbReference type="Proteomes" id="UP000002051"/>
    </source>
</evidence>
<proteinExistence type="predicted"/>
<dbReference type="EMBL" id="CM001217">
    <property type="protein sequence ID" value="AES59071.1"/>
    <property type="molecule type" value="Genomic_DNA"/>
</dbReference>